<dbReference type="EnsemblPlants" id="AVESA.00010b.r2.6CG1118270.1">
    <property type="protein sequence ID" value="AVESA.00010b.r2.6CG1118270.1.CDS"/>
    <property type="gene ID" value="AVESA.00010b.r2.6CG1118270"/>
</dbReference>
<dbReference type="Proteomes" id="UP001732700">
    <property type="component" value="Chromosome 6C"/>
</dbReference>
<evidence type="ECO:0000313" key="1">
    <source>
        <dbReference type="EnsemblPlants" id="AVESA.00010b.r2.6CG1118270.1.CDS"/>
    </source>
</evidence>
<reference evidence="1" key="1">
    <citation type="submission" date="2021-05" db="EMBL/GenBank/DDBJ databases">
        <authorList>
            <person name="Scholz U."/>
            <person name="Mascher M."/>
            <person name="Fiebig A."/>
        </authorList>
    </citation>
    <scope>NUCLEOTIDE SEQUENCE [LARGE SCALE GENOMIC DNA]</scope>
</reference>
<organism evidence="1 2">
    <name type="scientific">Avena sativa</name>
    <name type="common">Oat</name>
    <dbReference type="NCBI Taxonomy" id="4498"/>
    <lineage>
        <taxon>Eukaryota</taxon>
        <taxon>Viridiplantae</taxon>
        <taxon>Streptophyta</taxon>
        <taxon>Embryophyta</taxon>
        <taxon>Tracheophyta</taxon>
        <taxon>Spermatophyta</taxon>
        <taxon>Magnoliopsida</taxon>
        <taxon>Liliopsida</taxon>
        <taxon>Poales</taxon>
        <taxon>Poaceae</taxon>
        <taxon>BOP clade</taxon>
        <taxon>Pooideae</taxon>
        <taxon>Poodae</taxon>
        <taxon>Poeae</taxon>
        <taxon>Poeae Chloroplast Group 1 (Aveneae type)</taxon>
        <taxon>Aveninae</taxon>
        <taxon>Avena</taxon>
    </lineage>
</organism>
<evidence type="ECO:0000313" key="2">
    <source>
        <dbReference type="Proteomes" id="UP001732700"/>
    </source>
</evidence>
<protein>
    <submittedName>
        <fullName evidence="1">Uncharacterized protein</fullName>
    </submittedName>
</protein>
<reference evidence="1" key="2">
    <citation type="submission" date="2025-09" db="UniProtKB">
        <authorList>
            <consortium name="EnsemblPlants"/>
        </authorList>
    </citation>
    <scope>IDENTIFICATION</scope>
</reference>
<name>A0ACD5Z875_AVESA</name>
<proteinExistence type="predicted"/>
<accession>A0ACD5Z875</accession>
<keyword evidence="2" id="KW-1185">Reference proteome</keyword>
<sequence>MATEEEAREAAADGEEVQVEAVDLGTAHLQMNLDGKLSAHGMKDETKTMDSTEGMLKVTEDQVLEKAPSVVEIPPEHTENGTSSSLNGHMKEEEISNEKPQENGQKANEQVEASSDGIRTDQSNRSNGEEAVDSLGHVESTTEDTSLLTDENEEPKEHYQQDVESASVEDKTVHEDTVETDEPTVDVQQGQNLEPAEVTEDTQHTSTSCIPRDEVVAEAPAVVQTSLEPNVVDSGALPDASDGNTETEPAKANKESCAEDEDIAEHANEIIKLEDQPSKKTDDVDAELVTEDVRTSNKTDVPEDITEVEQADESTNPCDQEELNQESAEETTDPVCERTEETSHESNVSASEETTSEHDATAREPALDVQEVQSQGLVEEIADAKEVDSEKTVQQSGVAFEEATPEDNVPTIEPSSEIQHLNNVESEEIKGLEDAKAEDTSNESNVIIAEDAAQDKEATEDIQAVQGLEEEPKSTGTVDVDEASNQPHAGVLNNLAEEDGVPACQPQLTELEEEVKDTGVTETQEITQQSHAAASEELVTGDNSMAVDSRNDDIQQTLEQGSVKVKDTEASETQEICHERTISASEEDSAEDDVTAEGPISDAQEVENVEPEEEIKDNTAENIVEASNVATVEEADQERNVLTSEDVSEQQTWEVEPEEMQSTEHVETEEASDERHPALLKDPAQEDSIPSDMLKTESTEEAKETEATKTEALPQESNISTSEEPASEENITASEMTCDAQEVKNSEKAEDVEGNKDTGTKDISGQSNENNVANLEEMATEDNTTIQTDASIQQLQEQEPVEFRDTEATELQGISSSHIVSTSSESTPEDNVTAEPSPDSQAENLESATVTEETKDVKSTDAVAEEETPEEHIQEFEAPVHTPSVEEPELEETKSTDNQMDATLLENSTHEDNPTASELLVMESAEVSSSEATEGQEMPQSEVTQSEDHETEENTTASEPKVLEPEAAEEMRDTEPTEPQDISQQSIVSSSEESVLEEDVTAKEPASDTKEVQTEEPELIDEHNDVKAGEISNQRSGSIVGETAQENLESATVTEESRDVISTDAIAEETPEGHVQEFEAPVDIPPVEEPELEETKNTEPVEVHDNVAINDQPAEEVKNTEAIQIAEIHNESGDLNEDVKSNVALADKAAPDEYAKAAEALEETKNSEPVEVENNTIASDLPEEEIKDTEATETEVIPDESTSAKITELTNDALAEEAAPEEHVIETEATIDIPRAQKPELEEIENAEPAEVEENISATDQSAEEIETTDTTEAEAINESINANTSELTEDMTAKEAASDIKEMQTEEPELVDEHNDVKAGEISNQSSVSIVGETAQENLESTTVSEETKEVKSTDAIAEEETPAEHVQEFVAPVDIPPVEEPELEEAKNTEPVSVHDNVMTNDLPAEEVKDIQATEIAEIHNESGHLTEDVKSNVVLSDEAAPDEDAEATEATADIPQDQDSEQEQTKNSEPVEVENNTIASDLPEEEIKDTEATETEVIPDESTSAKITELTNDALAEEAAPEELVIETEATIDIPRAQEPELEEIKNAEPAELEENISATNQSAEEIEATATTGAEAINESINANTSKLTEDVTPKEAASDIKEVQTEEPELIDEHNDVKAGEISNQSSVSIVEETAQENLESATVSEETKEVKSTDAIAEGETPAEHVQEFVAPVDIPPVEESEPEEAKNTEPVSVHDNVMTNDLPAEEVKDTQATEIAEIHNEIGHLTEDVKSNVVLSDEAALDEDAEATEATADIPQAQDSEQEQIKNNEPVEVEDNIISRDLPEEEIKDTEAMETEVIPDESTSAKITKLTNDVKSNVALAEEAAPEEHVIETEAAIAIPRAQEPELEETKNTEPLEVDKNIPATDQSAEETKATEAMETEAINESIDANSSELTGDVKRNFALEDEAAHEEHVIAAETTVNISRAQEPELQEMKNTEPVEVKENIPANDLPAEEVKETEVIGESNDANISGPTEDVKRNVALADKAASEDHVIAPEATVDVPRAQEPELEEMENAEHVEVEENISANDLPAEENFTENEPQTTGIEPTRPEPTAHESNITIQQLQEQEPDEFCDTEATEPQGISPYHIASTSEEFTPEDNVVTEPSPDTQAKDLESAVVTEETTDVKSTDAIAEEETPEEHVQEFEAPVDIPPVEETELEDTKNTEPVEAHDNVATNDLPAEEVKNTEATEIAEIHNESGDLIEDVKSNVALADDAAPDEDAKATEETADIPRAQEPELEEMKNSEPVEVKENISGSDQPAEEVEETEVISETTDANITEDANRNVAVADEAAPEEHVIATEATVDIPRAQEPEIEEIENAGHVEVEQNISANDLPAEEVKDTEIMETQAIKDSTDANITELTEDVALADEAVPDVHVDIPPAQEPAVEEINITKPVKVEDSITADDVPAEEINDTEAMETEEIPHESTDDSLTASAPLADIQQAPEESSEQGGDPDLLVQSEDSKDQLVKAEETGQSNGATLEEPTAEDNAANETVPRDDAKEEHGLESVEGNKGIEATESEEASHPSQDAGLEELVSESIVEPTEPTSDIKQVNDLDEAKEMTVNEAIDDEETSCKKTEVATLEGLSPTDNGTSPKQKDGSSELGENIACTTQKGESPTEDDVVQISGEDTVGISNNIEQIKEQSKAITEADTIKSGEHTSDQGDEQLHNVELQMQVCEQSVDVSAIEQLDKDAKKVNLDQQQKEDEAIEERMEEIQGNEQKHDDSSTDLTTETLLEPQSNEIGTTDLNQDTDEFEAEQTETVATEMLMNEQTLHVPQGSIPSTADVKVENSREIEETPEQEKAPNNIGTLYTDADAENYNEDEKENIEIDAALAKPSTVELDRTADETINEEVGNGLASPVEKDLQKTSDPAPSNEETLENDTTVVPENVEPRVHREERECINKASDNMQASQASEEEIVDEVEKNQERQNEDTDVNNDEVQTKPVDEEASELHSIDSTDTKMDDTMSPYAEMVHGRIDAQPTQIEEVEDNKAFSSISEYVVEYPKQNDVEQDLIIHPKVVDDKLATAEPNGAEVETNSDEETAASYTAVTEAVKFDEAIDNKASGADGALSDENVKTFEEKRRNLEASSVVTASGESMNEDKEHHNLALPAYSAVDGNTTEQASGSKVTERGLIFPEKPLPTESEEQEESQTTKEQDENIHRQETGDTEKEDKEDEQSDLPVSNFLMNLIMGKESTETDRDLEFEAEKKQEEITKEDGCLITSQHEESLVPVPTESKVDDKLIFEQGKHNLEGSEEVHDFKLESDEVLSKNTHNLEAPVRENNVQGEISSELVPGGHDLMTEVETRDIKLGENTTNSEEGSLRNDLDDSRNPKVSQEDALEEGRTDLQHESLPEDISSDAVAEQTLLSIEPDTSYEKKLPKDSDDLQSPLSTKREEFTKSSITEAENAIEAELENEVEKEEEKQHTTSTGGATEGQIENSHCNSQKGAEAISDGQTAEITEPVMGTEINLVHKKEIFTGSECEEETQSSKLSNSELHSSEKALDIQSDGSSLHTNQDKQDEFAGDQIVMEKNNLLDKPGESNLHEEQETKIGQESPKESDGGDQNCLAITEPVIKEENVNRTVETQVKTVNTKSSEEQEIFMPQVQERGLDVVSAKEAPEAEENIVEMAKPKFSTDEEQSSKEDKSVMAGEKTCVQKTKDEEEAKSFTDEVAMKIEEQEAVQKASHNQTRDLNVVLPTEAPGSEESFVDIKTPEFSTDEEQSPKEDESNMAEDNSYDEKTKGDEEAKNFTDEAPTKIEERGTGQKASPKKHNILSGVGSKVKHQLAKVKKAIIGKPGHAKSELAKS</sequence>